<feature type="transmembrane region" description="Helical" evidence="1">
    <location>
        <begin position="84"/>
        <end position="102"/>
    </location>
</feature>
<evidence type="ECO:0000256" key="1">
    <source>
        <dbReference type="SAM" id="Phobius"/>
    </source>
</evidence>
<feature type="transmembrane region" description="Helical" evidence="1">
    <location>
        <begin position="12"/>
        <end position="30"/>
    </location>
</feature>
<keyword evidence="1" id="KW-0812">Transmembrane</keyword>
<keyword evidence="1" id="KW-1133">Transmembrane helix</keyword>
<keyword evidence="1" id="KW-0472">Membrane</keyword>
<dbReference type="KEGG" id="ssei:FJR45_01945"/>
<keyword evidence="3" id="KW-1185">Reference proteome</keyword>
<dbReference type="Proteomes" id="UP000593719">
    <property type="component" value="Chromosome"/>
</dbReference>
<accession>A0A7M1AZQ1</accession>
<protein>
    <submittedName>
        <fullName evidence="2">Uncharacterized protein</fullName>
    </submittedName>
</protein>
<dbReference type="RefSeq" id="WP_193151104.1">
    <property type="nucleotide sequence ID" value="NZ_CP041235.1"/>
</dbReference>
<dbReference type="EMBL" id="CP041235">
    <property type="protein sequence ID" value="QOP42776.1"/>
    <property type="molecule type" value="Genomic_DNA"/>
</dbReference>
<sequence length="104" mass="11721">MDFFLKHKIMIFRSVGALMLLIGFTAHFWTTPKTVVSETEIAAANVARMEASVKGNAQSLKKAKPDIATFRESLMSAQEQQQRYLTVFAMILGILFLAYSFVKK</sequence>
<evidence type="ECO:0000313" key="3">
    <source>
        <dbReference type="Proteomes" id="UP000593719"/>
    </source>
</evidence>
<reference evidence="2 3" key="1">
    <citation type="submission" date="2019-06" db="EMBL/GenBank/DDBJ databases">
        <title>Sulfurimonas gotlandica sp. nov., a chemoautotrophic and psychrotolerant epsilonproteobacterium isolated from a pelagic redoxcline, and an emended description of the genus Sulfurimonas.</title>
        <authorList>
            <person name="Wang S."/>
            <person name="Jiang L."/>
            <person name="Shao Z."/>
        </authorList>
    </citation>
    <scope>NUCLEOTIDE SEQUENCE [LARGE SCALE GENOMIC DNA]</scope>
    <source>
        <strain evidence="2 3">S2-6</strain>
    </source>
</reference>
<evidence type="ECO:0000313" key="2">
    <source>
        <dbReference type="EMBL" id="QOP42776.1"/>
    </source>
</evidence>
<name>A0A7M1AZQ1_9BACT</name>
<dbReference type="AlphaFoldDB" id="A0A7M1AZQ1"/>
<gene>
    <name evidence="2" type="ORF">FJR45_01945</name>
</gene>
<organism evidence="2 3">
    <name type="scientific">Sulfurimonas sediminis</name>
    <dbReference type="NCBI Taxonomy" id="2590020"/>
    <lineage>
        <taxon>Bacteria</taxon>
        <taxon>Pseudomonadati</taxon>
        <taxon>Campylobacterota</taxon>
        <taxon>Epsilonproteobacteria</taxon>
        <taxon>Campylobacterales</taxon>
        <taxon>Sulfurimonadaceae</taxon>
        <taxon>Sulfurimonas</taxon>
    </lineage>
</organism>
<proteinExistence type="predicted"/>